<keyword evidence="2" id="KW-1185">Reference proteome</keyword>
<dbReference type="Proteomes" id="UP001500034">
    <property type="component" value="Unassembled WGS sequence"/>
</dbReference>
<gene>
    <name evidence="1" type="ORF">GCM10022384_03920</name>
</gene>
<reference evidence="2" key="1">
    <citation type="journal article" date="2019" name="Int. J. Syst. Evol. Microbiol.">
        <title>The Global Catalogue of Microorganisms (GCM) 10K type strain sequencing project: providing services to taxonomists for standard genome sequencing and annotation.</title>
        <authorList>
            <consortium name="The Broad Institute Genomics Platform"/>
            <consortium name="The Broad Institute Genome Sequencing Center for Infectious Disease"/>
            <person name="Wu L."/>
            <person name="Ma J."/>
        </authorList>
    </citation>
    <scope>NUCLEOTIDE SEQUENCE [LARGE SCALE GENOMIC DNA]</scope>
    <source>
        <strain evidence="2">JCM 17027</strain>
    </source>
</reference>
<accession>A0ABP7NTE2</accession>
<evidence type="ECO:0000313" key="2">
    <source>
        <dbReference type="Proteomes" id="UP001500034"/>
    </source>
</evidence>
<organism evidence="1 2">
    <name type="scientific">Streptomyces marokkonensis</name>
    <dbReference type="NCBI Taxonomy" id="324855"/>
    <lineage>
        <taxon>Bacteria</taxon>
        <taxon>Bacillati</taxon>
        <taxon>Actinomycetota</taxon>
        <taxon>Actinomycetes</taxon>
        <taxon>Kitasatosporales</taxon>
        <taxon>Streptomycetaceae</taxon>
        <taxon>Streptomyces</taxon>
    </lineage>
</organism>
<proteinExistence type="predicted"/>
<sequence>MLGDGSAVAVALVSDWLGVGVPSPAVSLADVLTEALGAVVVSLVDSLWDGDAPVDGSVVGSPVEVLLDVAVGDGDASPSA</sequence>
<dbReference type="EMBL" id="BAABCQ010000004">
    <property type="protein sequence ID" value="GAA3953625.1"/>
    <property type="molecule type" value="Genomic_DNA"/>
</dbReference>
<name>A0ABP7NTE2_9ACTN</name>
<comment type="caution">
    <text evidence="1">The sequence shown here is derived from an EMBL/GenBank/DDBJ whole genome shotgun (WGS) entry which is preliminary data.</text>
</comment>
<evidence type="ECO:0000313" key="1">
    <source>
        <dbReference type="EMBL" id="GAA3953625.1"/>
    </source>
</evidence>
<protein>
    <submittedName>
        <fullName evidence="1">Uncharacterized protein</fullName>
    </submittedName>
</protein>